<feature type="coiled-coil region" evidence="1">
    <location>
        <begin position="439"/>
        <end position="527"/>
    </location>
</feature>
<keyword evidence="4" id="KW-1185">Reference proteome</keyword>
<protein>
    <submittedName>
        <fullName evidence="3">Uncharacterized protein</fullName>
    </submittedName>
</protein>
<dbReference type="InterPro" id="IPR019324">
    <property type="entry name" value="MPP6"/>
</dbReference>
<dbReference type="PANTHER" id="PTHR13582">
    <property type="entry name" value="M-PHASE PHOSPHOPROTEIN 6"/>
    <property type="match status" value="1"/>
</dbReference>
<gene>
    <name evidence="3" type="ORF">THRCLA_04468</name>
</gene>
<dbReference type="Pfam" id="PF10175">
    <property type="entry name" value="MPP6"/>
    <property type="match status" value="1"/>
</dbReference>
<evidence type="ECO:0000256" key="2">
    <source>
        <dbReference type="SAM" id="MobiDB-lite"/>
    </source>
</evidence>
<feature type="compositionally biased region" description="Basic and acidic residues" evidence="2">
    <location>
        <begin position="400"/>
        <end position="415"/>
    </location>
</feature>
<dbReference type="Proteomes" id="UP000243217">
    <property type="component" value="Unassembled WGS sequence"/>
</dbReference>
<dbReference type="OrthoDB" id="78542at2759"/>
<evidence type="ECO:0000313" key="4">
    <source>
        <dbReference type="Proteomes" id="UP000243217"/>
    </source>
</evidence>
<dbReference type="AlphaFoldDB" id="A0A1V9ZYZ1"/>
<feature type="region of interest" description="Disordered" evidence="2">
    <location>
        <begin position="379"/>
        <end position="415"/>
    </location>
</feature>
<dbReference type="PANTHER" id="PTHR13582:SF0">
    <property type="entry name" value="M-PHASE PHOSPHOPROTEIN 6"/>
    <property type="match status" value="1"/>
</dbReference>
<accession>A0A1V9ZYZ1</accession>
<sequence>MSTIKAAKPTLSQNTLAMKFMQRKNTPSETSVAVKIDQDEWKTEENVVGEDGILVTVRDVPDPSMDKQLGRRSFGGYNAAVEEEEKASKSQRRHADANKRALKDEVSAEEMAERPLTAIHAPLHTPLRTISSHGSLPNLPSSPKVPDVMAKVHGFYRVNNEDDLRLSIEGLNSLFNQALDMENGECSTPKPKQKKQIKESIPVRSPRSAEYWDKAVAILDAKDQQFFSQLLESPEMTSAFNITGIRKEELLLKPRSEFQKECNRAWSVPPEVAALRFELYEKMRRSSLALLLHVIDSQEPPSSAAPHDFDRQLENERHLLEGMIRGRLRYEKVQESGVFHRRAEENHTPHLKDEAHAERCEINRLKMERVQKQRALLEQARQENSQARQRYEQSRIANTQKEKDDQIKQKRLIDEERERKRHQVVEDAKECDRQRREMIESAVQEKEAYLREKRDLVAKENMIAKERKRLAQQEREMTVQRMKNIQAYQKDEAAKRIQATNRRVDNLKEIRRAIVQERNRIHVLTRNRQGHIRDLREEISLSPGPGEYDIHWLKNIRGGYVGQSTSKLSNSLYPTPGPGAYEYLGTMSEDMKKSGLSFGKSKYSDSMLASINPGPGQYIDPLKVLKSPGPSFAQATVTPLEVKHAAELPAPCDYSENHATKHYSKSTKEFKRALHTMTTAYLQACKGKEEIMIDKDIHALEVAKFVDN</sequence>
<dbReference type="GO" id="GO:0000460">
    <property type="term" value="P:maturation of 5.8S rRNA"/>
    <property type="evidence" value="ECO:0007669"/>
    <property type="project" value="TreeGrafter"/>
</dbReference>
<keyword evidence="1" id="KW-0175">Coiled coil</keyword>
<organism evidence="3 4">
    <name type="scientific">Thraustotheca clavata</name>
    <dbReference type="NCBI Taxonomy" id="74557"/>
    <lineage>
        <taxon>Eukaryota</taxon>
        <taxon>Sar</taxon>
        <taxon>Stramenopiles</taxon>
        <taxon>Oomycota</taxon>
        <taxon>Saprolegniomycetes</taxon>
        <taxon>Saprolegniales</taxon>
        <taxon>Achlyaceae</taxon>
        <taxon>Thraustotheca</taxon>
    </lineage>
</organism>
<evidence type="ECO:0000256" key="1">
    <source>
        <dbReference type="SAM" id="Coils"/>
    </source>
</evidence>
<dbReference type="EMBL" id="JNBS01000951">
    <property type="protein sequence ID" value="OQS03238.1"/>
    <property type="molecule type" value="Genomic_DNA"/>
</dbReference>
<feature type="region of interest" description="Disordered" evidence="2">
    <location>
        <begin position="81"/>
        <end position="109"/>
    </location>
</feature>
<comment type="caution">
    <text evidence="3">The sequence shown here is derived from an EMBL/GenBank/DDBJ whole genome shotgun (WGS) entry which is preliminary data.</text>
</comment>
<feature type="compositionally biased region" description="Basic and acidic residues" evidence="2">
    <location>
        <begin position="93"/>
        <end position="106"/>
    </location>
</feature>
<reference evidence="3 4" key="1">
    <citation type="journal article" date="2014" name="Genome Biol. Evol.">
        <title>The secreted proteins of Achlya hypogyna and Thraustotheca clavata identify the ancestral oomycete secretome and reveal gene acquisitions by horizontal gene transfer.</title>
        <authorList>
            <person name="Misner I."/>
            <person name="Blouin N."/>
            <person name="Leonard G."/>
            <person name="Richards T.A."/>
            <person name="Lane C.E."/>
        </authorList>
    </citation>
    <scope>NUCLEOTIDE SEQUENCE [LARGE SCALE GENOMIC DNA]</scope>
    <source>
        <strain evidence="3 4">ATCC 34112</strain>
    </source>
</reference>
<evidence type="ECO:0000313" key="3">
    <source>
        <dbReference type="EMBL" id="OQS03238.1"/>
    </source>
</evidence>
<proteinExistence type="predicted"/>
<dbReference type="STRING" id="74557.A0A1V9ZYZ1"/>
<name>A0A1V9ZYZ1_9STRA</name>